<dbReference type="InterPro" id="IPR036875">
    <property type="entry name" value="Znf_CCHC_sf"/>
</dbReference>
<keyword evidence="2" id="KW-0175">Coiled coil</keyword>
<dbReference type="Gene3D" id="4.10.60.10">
    <property type="entry name" value="Zinc finger, CCHC-type"/>
    <property type="match status" value="1"/>
</dbReference>
<evidence type="ECO:0000256" key="2">
    <source>
        <dbReference type="SAM" id="Coils"/>
    </source>
</evidence>
<dbReference type="OrthoDB" id="8193998at2759"/>
<feature type="compositionally biased region" description="Basic and acidic residues" evidence="3">
    <location>
        <begin position="556"/>
        <end position="572"/>
    </location>
</feature>
<reference evidence="5 6" key="1">
    <citation type="submission" date="2020-08" db="EMBL/GenBank/DDBJ databases">
        <authorList>
            <person name="Koutsovoulos G."/>
            <person name="Danchin GJ E."/>
        </authorList>
    </citation>
    <scope>NUCLEOTIDE SEQUENCE [LARGE SCALE GENOMIC DNA]</scope>
</reference>
<feature type="region of interest" description="Disordered" evidence="3">
    <location>
        <begin position="352"/>
        <end position="433"/>
    </location>
</feature>
<dbReference type="GO" id="GO:0019899">
    <property type="term" value="F:enzyme binding"/>
    <property type="evidence" value="ECO:0007669"/>
    <property type="project" value="UniProtKB-ARBA"/>
</dbReference>
<keyword evidence="1" id="KW-0479">Metal-binding</keyword>
<organism evidence="5 6">
    <name type="scientific">Meloidogyne enterolobii</name>
    <name type="common">Root-knot nematode worm</name>
    <name type="synonym">Meloidogyne mayaguensis</name>
    <dbReference type="NCBI Taxonomy" id="390850"/>
    <lineage>
        <taxon>Eukaryota</taxon>
        <taxon>Metazoa</taxon>
        <taxon>Ecdysozoa</taxon>
        <taxon>Nematoda</taxon>
        <taxon>Chromadorea</taxon>
        <taxon>Rhabditida</taxon>
        <taxon>Tylenchina</taxon>
        <taxon>Tylenchomorpha</taxon>
        <taxon>Tylenchoidea</taxon>
        <taxon>Meloidogynidae</taxon>
        <taxon>Meloidogyninae</taxon>
        <taxon>Meloidogyne</taxon>
    </lineage>
</organism>
<dbReference type="GO" id="GO:0008270">
    <property type="term" value="F:zinc ion binding"/>
    <property type="evidence" value="ECO:0007669"/>
    <property type="project" value="UniProtKB-KW"/>
</dbReference>
<keyword evidence="1" id="KW-0862">Zinc</keyword>
<dbReference type="SMART" id="SM00343">
    <property type="entry name" value="ZnF_C2HC"/>
    <property type="match status" value="1"/>
</dbReference>
<protein>
    <recommendedName>
        <fullName evidence="4">CCHC-type domain-containing protein</fullName>
    </recommendedName>
</protein>
<evidence type="ECO:0000313" key="5">
    <source>
        <dbReference type="EMBL" id="CAD2199633.1"/>
    </source>
</evidence>
<feature type="domain" description="CCHC-type" evidence="4">
    <location>
        <begin position="316"/>
        <end position="331"/>
    </location>
</feature>
<evidence type="ECO:0000256" key="3">
    <source>
        <dbReference type="SAM" id="MobiDB-lite"/>
    </source>
</evidence>
<feature type="compositionally biased region" description="Low complexity" evidence="3">
    <location>
        <begin position="364"/>
        <end position="375"/>
    </location>
</feature>
<evidence type="ECO:0000313" key="6">
    <source>
        <dbReference type="Proteomes" id="UP000580250"/>
    </source>
</evidence>
<dbReference type="SUPFAM" id="SSF57756">
    <property type="entry name" value="Retrovirus zinc finger-like domains"/>
    <property type="match status" value="1"/>
</dbReference>
<dbReference type="GO" id="GO:0003676">
    <property type="term" value="F:nucleic acid binding"/>
    <property type="evidence" value="ECO:0007669"/>
    <property type="project" value="InterPro"/>
</dbReference>
<name>A0A6V7XK16_MELEN</name>
<dbReference type="Proteomes" id="UP000580250">
    <property type="component" value="Unassembled WGS sequence"/>
</dbReference>
<feature type="coiled-coil region" evidence="2">
    <location>
        <begin position="37"/>
        <end position="85"/>
    </location>
</feature>
<evidence type="ECO:0000256" key="1">
    <source>
        <dbReference type="PROSITE-ProRule" id="PRU00047"/>
    </source>
</evidence>
<feature type="compositionally biased region" description="Polar residues" evidence="3">
    <location>
        <begin position="542"/>
        <end position="552"/>
    </location>
</feature>
<dbReference type="EMBL" id="CAJEWN010001724">
    <property type="protein sequence ID" value="CAD2199633.1"/>
    <property type="molecule type" value="Genomic_DNA"/>
</dbReference>
<dbReference type="AlphaFoldDB" id="A0A6V7XK16"/>
<feature type="compositionally biased region" description="Basic and acidic residues" evidence="3">
    <location>
        <begin position="412"/>
        <end position="430"/>
    </location>
</feature>
<sequence length="591" mass="67771">MAGSDFDPEFFTPTERNNFQTILTRLRAFEKTVAHSFRHLEQRIDTIEENVKTNKNNLSGTKGSITKLRNSLKNLENNFKEKMSLAVTQNESEDETEINEEVDLDNTLEPEIKMGDPFLNGGSFISGYDGNPSVSFSKWIEKFKDILSLITTPLTEEQKLARLRFCLNGQARAVYDGINPAPLTLEAAILILKGRYENGNTKIIARQALSICKQAPGEPVFDFSNRLNEAVRTALSGENEETIQKRLLEEFLDRLVPELQFQVKSHRPTEYGMAYEQAQHFELLLSARKPAVNISMSELAVDALVVPKNKHEFVTCYSCRKQGHIARYCPQNPRNYNGESERQWSYNSRANYGYRNYDSRPRQNYNGGYRNNKGYSTNRREENNSWNYHNRQSPINDNYRNDNYRNYSSHQNRREKSSSRESSRSSEHRSALRVGFHRRSSPNVRVVSPLLFAFIAIISVFCSASAQNPMCNAPTSLWKFPDAPTCYSWQQFESPIPLNLYVDRANTLDYKAPATVFKCVKSKMYKRLGIFGSKMKEKLTENTNLPISQRWPSKNSGEEKSNNTENENKIAEDKIVDIESGISGLRTISSF</sequence>
<gene>
    <name evidence="5" type="ORF">MENT_LOCUS53042</name>
</gene>
<proteinExistence type="predicted"/>
<comment type="caution">
    <text evidence="5">The sequence shown here is derived from an EMBL/GenBank/DDBJ whole genome shotgun (WGS) entry which is preliminary data.</text>
</comment>
<evidence type="ECO:0000259" key="4">
    <source>
        <dbReference type="PROSITE" id="PS50158"/>
    </source>
</evidence>
<keyword evidence="1" id="KW-0863">Zinc-finger</keyword>
<dbReference type="PROSITE" id="PS50158">
    <property type="entry name" value="ZF_CCHC"/>
    <property type="match status" value="1"/>
</dbReference>
<accession>A0A6V7XK16</accession>
<feature type="region of interest" description="Disordered" evidence="3">
    <location>
        <begin position="542"/>
        <end position="572"/>
    </location>
</feature>
<feature type="compositionally biased region" description="Polar residues" evidence="3">
    <location>
        <begin position="384"/>
        <end position="395"/>
    </location>
</feature>
<dbReference type="InterPro" id="IPR001878">
    <property type="entry name" value="Znf_CCHC"/>
</dbReference>